<dbReference type="EMBL" id="KZ454132">
    <property type="protein sequence ID" value="PKA46525.1"/>
    <property type="molecule type" value="Genomic_DNA"/>
</dbReference>
<keyword evidence="3 11" id="KW-0808">Transferase</keyword>
<dbReference type="InterPro" id="IPR050588">
    <property type="entry name" value="WNK_Ser-Thr_kinase"/>
</dbReference>
<dbReference type="STRING" id="1088818.A0A2H9ZTA6"/>
<keyword evidence="5 11" id="KW-0418">Kinase</keyword>
<feature type="domain" description="Protein kinase" evidence="10">
    <location>
        <begin position="43"/>
        <end position="300"/>
    </location>
</feature>
<evidence type="ECO:0000256" key="9">
    <source>
        <dbReference type="SAM" id="MobiDB-lite"/>
    </source>
</evidence>
<sequence length="640" mass="71970">MDALCSRSLRRGSGSVAGSVSSGCGAGSSDVEYVEIDPKRRYIRYKDVLGRGAFKTVYKAFDEIDGIEIAWNQVYIDDMLRSPENVERLYSEINLLKSLKHKNIMKFYNSWVDNQRKTVNIITELFTSGNLRQYSQKHKSVDLKAIKSWAKQILCGLDYLHSQNPRIIHRDLKCDNIFVNGNHGEVKIGDFGLATVLLQPTARSVIGTPEFMAPELYDEDYNELVDIYSFGMCMLEMVTFEYPYSECKNSAQIFKKVTSGIKPAALGKVLDPQIRQFIEKCLVPASERLSAKELLRDPFFQYDPLDQSIQVSLPLTSQLSKSITSPLQSAAADIGADPSIQVSLPLTSQLSKSIKPTLQSVSVEMRADSHSHDISSTANKNNDISDVSVLEFVRTNKNTEFKLKAELVNDGLVEFDLRIADCSCDGSTVNFPFYLGTDTAHAISLDMVEQLSLPNYHVDFIADFIDFVIMKFVSSWKSYTDHSSNEIMSTESTHKESEISEKSVILDQCLPLVSAVSSTHKGDGVQLSHVEGSSYSKTDHNLCDEGYSSAFSHMNHGDKCSDGSIMSLHVTESYKSFSGHATDFDSKILFGDLDRCNEDLKAELEAIELQYEDWFRELSRRRKDTIESATKRWLMKKRES</sequence>
<evidence type="ECO:0000256" key="5">
    <source>
        <dbReference type="ARBA" id="ARBA00022777"/>
    </source>
</evidence>
<evidence type="ECO:0000313" key="11">
    <source>
        <dbReference type="EMBL" id="PKA46525.1"/>
    </source>
</evidence>
<dbReference type="GO" id="GO:0106310">
    <property type="term" value="F:protein serine kinase activity"/>
    <property type="evidence" value="ECO:0007669"/>
    <property type="project" value="RHEA"/>
</dbReference>
<reference evidence="11 12" key="1">
    <citation type="journal article" date="2017" name="Nature">
        <title>The Apostasia genome and the evolution of orchids.</title>
        <authorList>
            <person name="Zhang G.Q."/>
            <person name="Liu K.W."/>
            <person name="Li Z."/>
            <person name="Lohaus R."/>
            <person name="Hsiao Y.Y."/>
            <person name="Niu S.C."/>
            <person name="Wang J.Y."/>
            <person name="Lin Y.C."/>
            <person name="Xu Q."/>
            <person name="Chen L.J."/>
            <person name="Yoshida K."/>
            <person name="Fujiwara S."/>
            <person name="Wang Z.W."/>
            <person name="Zhang Y.Q."/>
            <person name="Mitsuda N."/>
            <person name="Wang M."/>
            <person name="Liu G.H."/>
            <person name="Pecoraro L."/>
            <person name="Huang H.X."/>
            <person name="Xiao X.J."/>
            <person name="Lin M."/>
            <person name="Wu X.Y."/>
            <person name="Wu W.L."/>
            <person name="Chen Y.Y."/>
            <person name="Chang S.B."/>
            <person name="Sakamoto S."/>
            <person name="Ohme-Takagi M."/>
            <person name="Yagi M."/>
            <person name="Zeng S.J."/>
            <person name="Shen C.Y."/>
            <person name="Yeh C.M."/>
            <person name="Luo Y.B."/>
            <person name="Tsai W.C."/>
            <person name="Van de Peer Y."/>
            <person name="Liu Z.J."/>
        </authorList>
    </citation>
    <scope>NUCLEOTIDE SEQUENCE [LARGE SCALE GENOMIC DNA]</scope>
    <source>
        <strain evidence="12">cv. Shenzhen</strain>
        <tissue evidence="11">Stem</tissue>
    </source>
</reference>
<dbReference type="CDD" id="cd13983">
    <property type="entry name" value="STKc_WNK"/>
    <property type="match status" value="1"/>
</dbReference>
<evidence type="ECO:0000256" key="6">
    <source>
        <dbReference type="ARBA" id="ARBA00022840"/>
    </source>
</evidence>
<dbReference type="SUPFAM" id="SSF56112">
    <property type="entry name" value="Protein kinase-like (PK-like)"/>
    <property type="match status" value="1"/>
</dbReference>
<dbReference type="InterPro" id="IPR008271">
    <property type="entry name" value="Ser/Thr_kinase_AS"/>
</dbReference>
<dbReference type="PROSITE" id="PS50011">
    <property type="entry name" value="PROTEIN_KINASE_DOM"/>
    <property type="match status" value="1"/>
</dbReference>
<dbReference type="FunFam" id="1.10.510.10:FF:000046">
    <property type="entry name" value="probable serine/threonine-protein kinase WNK9"/>
    <property type="match status" value="1"/>
</dbReference>
<evidence type="ECO:0000256" key="8">
    <source>
        <dbReference type="ARBA" id="ARBA00048679"/>
    </source>
</evidence>
<organism evidence="11 12">
    <name type="scientific">Apostasia shenzhenica</name>
    <dbReference type="NCBI Taxonomy" id="1088818"/>
    <lineage>
        <taxon>Eukaryota</taxon>
        <taxon>Viridiplantae</taxon>
        <taxon>Streptophyta</taxon>
        <taxon>Embryophyta</taxon>
        <taxon>Tracheophyta</taxon>
        <taxon>Spermatophyta</taxon>
        <taxon>Magnoliopsida</taxon>
        <taxon>Liliopsida</taxon>
        <taxon>Asparagales</taxon>
        <taxon>Orchidaceae</taxon>
        <taxon>Apostasioideae</taxon>
        <taxon>Apostasia</taxon>
    </lineage>
</organism>
<dbReference type="AlphaFoldDB" id="A0A2H9ZTA6"/>
<comment type="catalytic activity">
    <reaction evidence="8">
        <text>L-seryl-[protein] + ATP = O-phospho-L-seryl-[protein] + ADP + H(+)</text>
        <dbReference type="Rhea" id="RHEA:17989"/>
        <dbReference type="Rhea" id="RHEA-COMP:9863"/>
        <dbReference type="Rhea" id="RHEA-COMP:11604"/>
        <dbReference type="ChEBI" id="CHEBI:15378"/>
        <dbReference type="ChEBI" id="CHEBI:29999"/>
        <dbReference type="ChEBI" id="CHEBI:30616"/>
        <dbReference type="ChEBI" id="CHEBI:83421"/>
        <dbReference type="ChEBI" id="CHEBI:456216"/>
        <dbReference type="EC" id="2.7.11.1"/>
    </reaction>
</comment>
<evidence type="ECO:0000256" key="4">
    <source>
        <dbReference type="ARBA" id="ARBA00022741"/>
    </source>
</evidence>
<gene>
    <name evidence="11" type="primary">WNK4</name>
    <name evidence="11" type="ORF">AXF42_Ash012658</name>
</gene>
<dbReference type="PROSITE" id="PS00108">
    <property type="entry name" value="PROTEIN_KINASE_ST"/>
    <property type="match status" value="1"/>
</dbReference>
<keyword evidence="2" id="KW-0723">Serine/threonine-protein kinase</keyword>
<keyword evidence="6" id="KW-0067">ATP-binding</keyword>
<protein>
    <recommendedName>
        <fullName evidence="1">non-specific serine/threonine protein kinase</fullName>
        <ecNumber evidence="1">2.7.11.1</ecNumber>
    </recommendedName>
</protein>
<evidence type="ECO:0000313" key="12">
    <source>
        <dbReference type="Proteomes" id="UP000236161"/>
    </source>
</evidence>
<dbReference type="Proteomes" id="UP000236161">
    <property type="component" value="Unassembled WGS sequence"/>
</dbReference>
<dbReference type="Gene3D" id="3.30.200.20">
    <property type="entry name" value="Phosphorylase Kinase, domain 1"/>
    <property type="match status" value="1"/>
</dbReference>
<dbReference type="EC" id="2.7.11.1" evidence="1"/>
<dbReference type="Gene3D" id="1.10.510.10">
    <property type="entry name" value="Transferase(Phosphotransferase) domain 1"/>
    <property type="match status" value="1"/>
</dbReference>
<dbReference type="GO" id="GO:0004674">
    <property type="term" value="F:protein serine/threonine kinase activity"/>
    <property type="evidence" value="ECO:0007669"/>
    <property type="project" value="UniProtKB-KW"/>
</dbReference>
<dbReference type="GO" id="GO:0005524">
    <property type="term" value="F:ATP binding"/>
    <property type="evidence" value="ECO:0007669"/>
    <property type="project" value="UniProtKB-KW"/>
</dbReference>
<dbReference type="PANTHER" id="PTHR13902">
    <property type="entry name" value="SERINE/THREONINE-PROTEIN KINASE WNK WITH NO LYSINE -RELATED"/>
    <property type="match status" value="1"/>
</dbReference>
<feature type="region of interest" description="Disordered" evidence="9">
    <location>
        <begin position="1"/>
        <end position="27"/>
    </location>
</feature>
<evidence type="ECO:0000259" key="10">
    <source>
        <dbReference type="PROSITE" id="PS50011"/>
    </source>
</evidence>
<dbReference type="InterPro" id="IPR000719">
    <property type="entry name" value="Prot_kinase_dom"/>
</dbReference>
<dbReference type="PROSITE" id="PS51257">
    <property type="entry name" value="PROKAR_LIPOPROTEIN"/>
    <property type="match status" value="1"/>
</dbReference>
<name>A0A2H9ZTA6_9ASPA</name>
<dbReference type="SMART" id="SM00220">
    <property type="entry name" value="S_TKc"/>
    <property type="match status" value="1"/>
</dbReference>
<keyword evidence="4" id="KW-0547">Nucleotide-binding</keyword>
<dbReference type="OrthoDB" id="4062651at2759"/>
<proteinExistence type="predicted"/>
<dbReference type="FunFam" id="3.30.200.20:FF:000075">
    <property type="entry name" value="Probable serine/threonine-protein kinase WNK1"/>
    <property type="match status" value="1"/>
</dbReference>
<evidence type="ECO:0000256" key="1">
    <source>
        <dbReference type="ARBA" id="ARBA00012513"/>
    </source>
</evidence>
<evidence type="ECO:0000256" key="2">
    <source>
        <dbReference type="ARBA" id="ARBA00022527"/>
    </source>
</evidence>
<comment type="catalytic activity">
    <reaction evidence="7">
        <text>L-threonyl-[protein] + ATP = O-phospho-L-threonyl-[protein] + ADP + H(+)</text>
        <dbReference type="Rhea" id="RHEA:46608"/>
        <dbReference type="Rhea" id="RHEA-COMP:11060"/>
        <dbReference type="Rhea" id="RHEA-COMP:11605"/>
        <dbReference type="ChEBI" id="CHEBI:15378"/>
        <dbReference type="ChEBI" id="CHEBI:30013"/>
        <dbReference type="ChEBI" id="CHEBI:30616"/>
        <dbReference type="ChEBI" id="CHEBI:61977"/>
        <dbReference type="ChEBI" id="CHEBI:456216"/>
        <dbReference type="EC" id="2.7.11.1"/>
    </reaction>
</comment>
<evidence type="ECO:0000256" key="7">
    <source>
        <dbReference type="ARBA" id="ARBA00047899"/>
    </source>
</evidence>
<accession>A0A2H9ZTA6</accession>
<evidence type="ECO:0000256" key="3">
    <source>
        <dbReference type="ARBA" id="ARBA00022679"/>
    </source>
</evidence>
<keyword evidence="12" id="KW-1185">Reference proteome</keyword>
<dbReference type="Pfam" id="PF00069">
    <property type="entry name" value="Pkinase"/>
    <property type="match status" value="1"/>
</dbReference>
<dbReference type="InterPro" id="IPR011009">
    <property type="entry name" value="Kinase-like_dom_sf"/>
</dbReference>